<dbReference type="InterPro" id="IPR032675">
    <property type="entry name" value="LRR_dom_sf"/>
</dbReference>
<reference evidence="1 2" key="1">
    <citation type="submission" date="2022-09" db="EMBL/GenBank/DDBJ databases">
        <authorList>
            <person name="Palmer J.M."/>
        </authorList>
    </citation>
    <scope>NUCLEOTIDE SEQUENCE [LARGE SCALE GENOMIC DNA]</scope>
    <source>
        <strain evidence="1 2">DSM 7382</strain>
    </source>
</reference>
<dbReference type="EMBL" id="JASBNA010000026">
    <property type="protein sequence ID" value="KAK7684304.1"/>
    <property type="molecule type" value="Genomic_DNA"/>
</dbReference>
<dbReference type="AlphaFoldDB" id="A0AAW0FYZ1"/>
<keyword evidence="2" id="KW-1185">Reference proteome</keyword>
<evidence type="ECO:0000313" key="1">
    <source>
        <dbReference type="EMBL" id="KAK7684304.1"/>
    </source>
</evidence>
<evidence type="ECO:0000313" key="2">
    <source>
        <dbReference type="Proteomes" id="UP001385951"/>
    </source>
</evidence>
<gene>
    <name evidence="1" type="ORF">QCA50_012628</name>
</gene>
<name>A0AAW0FYZ1_9APHY</name>
<proteinExistence type="predicted"/>
<organism evidence="1 2">
    <name type="scientific">Cerrena zonata</name>
    <dbReference type="NCBI Taxonomy" id="2478898"/>
    <lineage>
        <taxon>Eukaryota</taxon>
        <taxon>Fungi</taxon>
        <taxon>Dikarya</taxon>
        <taxon>Basidiomycota</taxon>
        <taxon>Agaricomycotina</taxon>
        <taxon>Agaricomycetes</taxon>
        <taxon>Polyporales</taxon>
        <taxon>Cerrenaceae</taxon>
        <taxon>Cerrena</taxon>
    </lineage>
</organism>
<sequence length="457" mass="52570">MDQSQIVDDGVSDVEEGGEHGSLKINQKRYRSYANIVREFIYERNAYITTWNRVRQQVPGDTFLPNLQILRWECAADDTFHNIRHFLSPSSLTSIYVNFAWSCQAAKFTKLLPRKALHLTAIDLDYDDEVDSNEVRQICTMLQSYPHIRRVGIYAVDADAVKLLSELSRIAHLRLDIRDEFAESWRTLGGTYEFPSLESMKLIWWSTKATYATNILLDTIHAAHLRSVILLPLFCIMPADMKTTLAIVSKKHSSIHRLRISRVPETRFQFARTYNTYVPTYDQETMHPLLSMGDLRVFQSEGMNICLTDSGTKQMTLAWPLLQELSILGDGMDGLDIRALRYFAKNCADIRKIDIPCCVGIYSKRTGIMGRYEYDYNTSKPPRIEHPVYIGRSSFFFVGTDCIQVVFCAWILCSIFRYPLIEPPGSLEECVYSAQRIRDECAGYDWSLNDKDSTIIC</sequence>
<protein>
    <submittedName>
        <fullName evidence="1">Uncharacterized protein</fullName>
    </submittedName>
</protein>
<dbReference type="Gene3D" id="3.80.10.10">
    <property type="entry name" value="Ribonuclease Inhibitor"/>
    <property type="match status" value="1"/>
</dbReference>
<dbReference type="Proteomes" id="UP001385951">
    <property type="component" value="Unassembled WGS sequence"/>
</dbReference>
<accession>A0AAW0FYZ1</accession>
<comment type="caution">
    <text evidence="1">The sequence shown here is derived from an EMBL/GenBank/DDBJ whole genome shotgun (WGS) entry which is preliminary data.</text>
</comment>